<keyword evidence="3" id="KW-1185">Reference proteome</keyword>
<feature type="region of interest" description="Disordered" evidence="1">
    <location>
        <begin position="228"/>
        <end position="257"/>
    </location>
</feature>
<evidence type="ECO:0000313" key="2">
    <source>
        <dbReference type="EMBL" id="GMF29983.1"/>
    </source>
</evidence>
<gene>
    <name evidence="2" type="ORF">Pfra01_000654100</name>
</gene>
<proteinExistence type="predicted"/>
<dbReference type="Proteomes" id="UP001165121">
    <property type="component" value="Unassembled WGS sequence"/>
</dbReference>
<sequence>MFKFGKVPALERETCLIWIATPPSKMFVLKLEDDHDEAGGGIGIGGAGKGGLGSSAVGVTTRKAELTPSSKKWLQLLLQGHAETKYTQLEKCIATGKYGLTTEVSSKLYLGVLSCSSQSYALWKGFSGANDLQRRVELKHAIRTASKSHNVFRMPSRDSTRAGMKSPIAKKHAIYEMCSASIDATKMDTPENQMLFSRLCALALQESGHVAVSVRPSELHNLTGRFGRAVSDASNPSDQYSEDRGSFYDDERDSMDDDDADQIEMEEAKTGPDPFSKRVSARNTLKQLEKGKMGNYVYPSDYPAADWELAARRRLLIASSRYK</sequence>
<evidence type="ECO:0000256" key="1">
    <source>
        <dbReference type="SAM" id="MobiDB-lite"/>
    </source>
</evidence>
<name>A0A9W6UD83_9STRA</name>
<reference evidence="2" key="1">
    <citation type="submission" date="2023-04" db="EMBL/GenBank/DDBJ databases">
        <title>Phytophthora fragariaefolia NBRC 109709.</title>
        <authorList>
            <person name="Ichikawa N."/>
            <person name="Sato H."/>
            <person name="Tonouchi N."/>
        </authorList>
    </citation>
    <scope>NUCLEOTIDE SEQUENCE</scope>
    <source>
        <strain evidence="2">NBRC 109709</strain>
    </source>
</reference>
<comment type="caution">
    <text evidence="2">The sequence shown here is derived from an EMBL/GenBank/DDBJ whole genome shotgun (WGS) entry which is preliminary data.</text>
</comment>
<dbReference type="EMBL" id="BSXT01000556">
    <property type="protein sequence ID" value="GMF29983.1"/>
    <property type="molecule type" value="Genomic_DNA"/>
</dbReference>
<accession>A0A9W6UD83</accession>
<evidence type="ECO:0000313" key="3">
    <source>
        <dbReference type="Proteomes" id="UP001165121"/>
    </source>
</evidence>
<organism evidence="2 3">
    <name type="scientific">Phytophthora fragariaefolia</name>
    <dbReference type="NCBI Taxonomy" id="1490495"/>
    <lineage>
        <taxon>Eukaryota</taxon>
        <taxon>Sar</taxon>
        <taxon>Stramenopiles</taxon>
        <taxon>Oomycota</taxon>
        <taxon>Peronosporomycetes</taxon>
        <taxon>Peronosporales</taxon>
        <taxon>Peronosporaceae</taxon>
        <taxon>Phytophthora</taxon>
    </lineage>
</organism>
<dbReference type="OrthoDB" id="159449at2759"/>
<dbReference type="AlphaFoldDB" id="A0A9W6UD83"/>
<protein>
    <submittedName>
        <fullName evidence="2">Unnamed protein product</fullName>
    </submittedName>
</protein>